<dbReference type="RefSeq" id="XP_004524311.1">
    <property type="nucleotide sequence ID" value="XM_004524254.3"/>
</dbReference>
<feature type="compositionally biased region" description="Basic and acidic residues" evidence="1">
    <location>
        <begin position="311"/>
        <end position="343"/>
    </location>
</feature>
<evidence type="ECO:0000256" key="1">
    <source>
        <dbReference type="SAM" id="MobiDB-lite"/>
    </source>
</evidence>
<accession>W8BKR2</accession>
<reference evidence="2" key="1">
    <citation type="submission" date="2013-07" db="EMBL/GenBank/DDBJ databases">
        <authorList>
            <person name="Geib S."/>
        </authorList>
    </citation>
    <scope>NUCLEOTIDE SEQUENCE</scope>
</reference>
<feature type="compositionally biased region" description="Basic and acidic residues" evidence="1">
    <location>
        <begin position="268"/>
        <end position="286"/>
    </location>
</feature>
<dbReference type="GeneID" id="101457551"/>
<name>W8BKR2_CERCA</name>
<evidence type="ECO:0000313" key="2">
    <source>
        <dbReference type="EMBL" id="JAB93871.1"/>
    </source>
</evidence>
<feature type="compositionally biased region" description="Basic and acidic residues" evidence="1">
    <location>
        <begin position="373"/>
        <end position="397"/>
    </location>
</feature>
<proteinExistence type="evidence at transcript level"/>
<reference evidence="2" key="2">
    <citation type="journal article" date="2014" name="BMC Genomics">
        <title>A genomic perspective to assessing quality of mass-reared SIT flies used in Mediterranean fruit fly (Ceratitis capitata) eradication in California.</title>
        <authorList>
            <person name="Calla B."/>
            <person name="Hall B."/>
            <person name="Hou S."/>
            <person name="Geib S.M."/>
        </authorList>
    </citation>
    <scope>NUCLEOTIDE SEQUENCE</scope>
</reference>
<dbReference type="EMBL" id="GAMC01012684">
    <property type="protein sequence ID" value="JAB93871.1"/>
    <property type="molecule type" value="mRNA"/>
</dbReference>
<dbReference type="KEGG" id="ccat:101457551"/>
<feature type="compositionally biased region" description="Basic and acidic residues" evidence="1">
    <location>
        <begin position="121"/>
        <end position="153"/>
    </location>
</feature>
<protein>
    <submittedName>
        <fullName evidence="2">Uncharacterized protein</fullName>
    </submittedName>
</protein>
<sequence length="611" mass="69257">MVFDLNTTNNLPQSSTSSCTDYFFDGCQSKSQNNCQSQYQNCQCRPCCVNSMINDHTYSLLKKICRKVIRDYHRQKSREKYTIFDGGNSINVRIHRSSVGEAGICQHLNGASSFSTIAKTGRKDVAQGKDVRESKYEDRREGRKDGSISDKSGKGAGSKKHGEKEKLRKSQYDISDTKRAKKKRSKEQDYDDDDSGKNGKGRKGKQKDIDEQSVNGKGRKGIRGKGVEDEDDFDGMGKHDKGRKYKSPKQSAIGDDEASARKKGKGKTTTDADKERSSKSGKEGHGRKQKGSTGDGDEDDGDSFNTKIRKEKSEKDKRARGSRDEDRTLVKTKLDKSKNKEREDNEESGTVNEGKRKQGNDQKDRAIGSAATEKFDGKKKPRDDNTADERNYEDMGQKKGHFGSARGDHDGSRDGKDPESKGKSSREKRITNRYQELKDNQRASAKDFADGDRKRPLRKKKDISDLPIISDLRTKVRKGHAIIPVHKTSISKDIYRLRSIQDERIKMRVGKRGKKQYSKGIKDDINERRGARRRRKYHRSSRGFGGRFGAHRVHRTGMTSRCDEIRPCDILRAHMEQRELCERQRCCCMPCSCDCSAVYCRNPSTICSRIC</sequence>
<feature type="region of interest" description="Disordered" evidence="1">
    <location>
        <begin position="119"/>
        <end position="459"/>
    </location>
</feature>
<feature type="compositionally biased region" description="Basic and acidic residues" evidence="1">
    <location>
        <begin position="353"/>
        <end position="366"/>
    </location>
</feature>
<organism evidence="2">
    <name type="scientific">Ceratitis capitata</name>
    <name type="common">Mediterranean fruit fly</name>
    <name type="synonym">Tephritis capitata</name>
    <dbReference type="NCBI Taxonomy" id="7213"/>
    <lineage>
        <taxon>Eukaryota</taxon>
        <taxon>Metazoa</taxon>
        <taxon>Ecdysozoa</taxon>
        <taxon>Arthropoda</taxon>
        <taxon>Hexapoda</taxon>
        <taxon>Insecta</taxon>
        <taxon>Pterygota</taxon>
        <taxon>Neoptera</taxon>
        <taxon>Endopterygota</taxon>
        <taxon>Diptera</taxon>
        <taxon>Brachycera</taxon>
        <taxon>Muscomorpha</taxon>
        <taxon>Tephritoidea</taxon>
        <taxon>Tephritidae</taxon>
        <taxon>Ceratitis</taxon>
        <taxon>Ceratitis</taxon>
    </lineage>
</organism>
<feature type="compositionally biased region" description="Basic and acidic residues" evidence="1">
    <location>
        <begin position="160"/>
        <end position="178"/>
    </location>
</feature>
<feature type="compositionally biased region" description="Basic and acidic residues" evidence="1">
    <location>
        <begin position="406"/>
        <end position="454"/>
    </location>
</feature>
<dbReference type="AlphaFoldDB" id="W8BKR2"/>
<feature type="region of interest" description="Disordered" evidence="1">
    <location>
        <begin position="530"/>
        <end position="549"/>
    </location>
</feature>
<dbReference type="OrthoDB" id="8060664at2759"/>
<feature type="compositionally biased region" description="Basic residues" evidence="1">
    <location>
        <begin position="530"/>
        <end position="541"/>
    </location>
</feature>